<evidence type="ECO:0000313" key="1">
    <source>
        <dbReference type="EMBL" id="MVX55613.1"/>
    </source>
</evidence>
<sequence>MPRNPNLTDLLDRQDKNGDLIEIKEVLDLTNEMIPDATWVECNNKFSHKTTVRSGLPTVAWRMLNYGVQPSKSQVKSVFDTCGMLEAFAVVDKKLAEMNGMKESWRVSEEHPFIESMSREFQRTLLYGDTSKNPERFLGLAPRYSTLNPKKAANAVNVIDAGGTGDDLTSIWLIGWGPDTAHCIYPEGSPAGLQKNDIGEEAAYDEAGGEYRVFKTHFSWDVGFTLRDWRYVVRIANISKSMLLSQPPINNGDSVTVGGKEVPGHNLYELLVKAVVQVPSLSGARFAFYCNRTVETYLRLQRTNIHNVQLTQEEVGGRTVTKFDGIPFRRVDALEFGEAQVTN</sequence>
<evidence type="ECO:0008006" key="3">
    <source>
        <dbReference type="Google" id="ProtNLM"/>
    </source>
</evidence>
<proteinExistence type="predicted"/>
<comment type="caution">
    <text evidence="1">The sequence shown here is derived from an EMBL/GenBank/DDBJ whole genome shotgun (WGS) entry which is preliminary data.</text>
</comment>
<name>A0A6L6YFP1_9BURK</name>
<dbReference type="AlphaFoldDB" id="A0A6L6YFP1"/>
<reference evidence="1 2" key="1">
    <citation type="submission" date="2019-12" db="EMBL/GenBank/DDBJ databases">
        <title>Microbes associate with the intestines of laboratory mice.</title>
        <authorList>
            <person name="Navarre W."/>
            <person name="Wong E."/>
        </authorList>
    </citation>
    <scope>NUCLEOTIDE SEQUENCE [LARGE SCALE GENOMIC DNA]</scope>
    <source>
        <strain evidence="1 2">NM82_D38</strain>
    </source>
</reference>
<dbReference type="Proteomes" id="UP000472580">
    <property type="component" value="Unassembled WGS sequence"/>
</dbReference>
<dbReference type="OrthoDB" id="1630256at2"/>
<protein>
    <recommendedName>
        <fullName evidence="3">Phage capsid protein</fullName>
    </recommendedName>
</protein>
<dbReference type="Pfam" id="PF20911">
    <property type="entry name" value="GP7"/>
    <property type="match status" value="1"/>
</dbReference>
<keyword evidence="2" id="KW-1185">Reference proteome</keyword>
<dbReference type="EMBL" id="WSRP01000001">
    <property type="protein sequence ID" value="MVX55613.1"/>
    <property type="molecule type" value="Genomic_DNA"/>
</dbReference>
<accession>A0A6L6YFP1</accession>
<organism evidence="1 2">
    <name type="scientific">Parasutterella muris</name>
    <dbReference type="NCBI Taxonomy" id="2565572"/>
    <lineage>
        <taxon>Bacteria</taxon>
        <taxon>Pseudomonadati</taxon>
        <taxon>Pseudomonadota</taxon>
        <taxon>Betaproteobacteria</taxon>
        <taxon>Burkholderiales</taxon>
        <taxon>Sutterellaceae</taxon>
        <taxon>Parasutterella</taxon>
    </lineage>
</organism>
<dbReference type="NCBIfam" id="NF045672">
    <property type="entry name" value="MCP_gp7_epsi_15"/>
    <property type="match status" value="1"/>
</dbReference>
<dbReference type="InterPro" id="IPR048813">
    <property type="entry name" value="GP7-like"/>
</dbReference>
<gene>
    <name evidence="1" type="ORF">E5987_00105</name>
</gene>
<evidence type="ECO:0000313" key="2">
    <source>
        <dbReference type="Proteomes" id="UP000472580"/>
    </source>
</evidence>